<name>E2Q8E8_STRCL</name>
<dbReference type="EMBL" id="CM000913">
    <property type="protein sequence ID" value="EFG05480.1"/>
    <property type="molecule type" value="Genomic_DNA"/>
</dbReference>
<keyword evidence="2" id="KW-1185">Reference proteome</keyword>
<evidence type="ECO:0000313" key="2">
    <source>
        <dbReference type="Proteomes" id="UP000002357"/>
    </source>
</evidence>
<accession>E2Q8E8</accession>
<organism evidence="1 2">
    <name type="scientific">Streptomyces clavuligerus</name>
    <dbReference type="NCBI Taxonomy" id="1901"/>
    <lineage>
        <taxon>Bacteria</taxon>
        <taxon>Bacillati</taxon>
        <taxon>Actinomycetota</taxon>
        <taxon>Actinomycetes</taxon>
        <taxon>Kitasatosporales</taxon>
        <taxon>Streptomycetaceae</taxon>
        <taxon>Streptomyces</taxon>
    </lineage>
</organism>
<gene>
    <name evidence="1" type="ORF">SCLAV_0404</name>
</gene>
<evidence type="ECO:0000313" key="1">
    <source>
        <dbReference type="EMBL" id="EFG05480.1"/>
    </source>
</evidence>
<reference evidence="1 2" key="1">
    <citation type="journal article" date="2010" name="Genome Biol. Evol.">
        <title>The sequence of a 1.8-mb bacterial linear plasmid reveals a rich evolutionary reservoir of secondary metabolic pathways.</title>
        <authorList>
            <person name="Medema M.H."/>
            <person name="Trefzer A."/>
            <person name="Kovalchuk A."/>
            <person name="van den Berg M."/>
            <person name="Mueller U."/>
            <person name="Heijne W."/>
            <person name="Wu L."/>
            <person name="Alam M.T."/>
            <person name="Ronning C.M."/>
            <person name="Nierman W.C."/>
            <person name="Bovenberg R.A.L."/>
            <person name="Breitling R."/>
            <person name="Takano E."/>
        </authorList>
    </citation>
    <scope>NUCLEOTIDE SEQUENCE [LARGE SCALE GENOMIC DNA]</scope>
    <source>
        <strain evidence="2">ATCC 27064 / DSM 738 / JCM 4710 / NBRC 13307 / NCIMB 12785 / NRRL 3585 / VKM Ac-602</strain>
    </source>
</reference>
<dbReference type="AlphaFoldDB" id="E2Q8E8"/>
<sequence>MGTALGTALLDSIATAYSTSAEQAPPPQFMAGRRRRGWVRHTGEQERWWS</sequence>
<dbReference type="Proteomes" id="UP000002357">
    <property type="component" value="Chromosome"/>
</dbReference>
<protein>
    <submittedName>
        <fullName evidence="1">Uncharacterized protein</fullName>
    </submittedName>
</protein>
<proteinExistence type="predicted"/>